<feature type="region of interest" description="Disordered" evidence="1">
    <location>
        <begin position="1"/>
        <end position="52"/>
    </location>
</feature>
<dbReference type="EMBL" id="CAUYUJ010015621">
    <property type="protein sequence ID" value="CAK0856310.1"/>
    <property type="molecule type" value="Genomic_DNA"/>
</dbReference>
<name>A0ABN9UAF7_9DINO</name>
<evidence type="ECO:0000313" key="2">
    <source>
        <dbReference type="EMBL" id="CAK0856310.1"/>
    </source>
</evidence>
<dbReference type="InterPro" id="IPR009091">
    <property type="entry name" value="RCC1/BLIP-II"/>
</dbReference>
<sequence>MAPKLRQAARRGMAKAKSATLSESSATASQNMAKRVRQNDGSTTAKEARVAEQPPLRVPVHALSGRLLCMLEVSPGDTALLFTRAGHYLKASSTIVAAGLRDEAVVTARVALPRLFAIASEDGGAFAALKGDGSVLCWGDRRVGGDCSAVQQQLVDVVDISAAAGQFGEGAGAFAALKSDGTVLCWGDRGTGGDCSAVQQDLKDVVEISSATIGAFAARARHGSVVCWGEKLWGGDCSTVQQQLVDVEKIYATPHGAFAAVKKDRTVVCWGSIRGNMTRQQLLNAAEKICANLSSFAAVTEDGRVACWGDEGWGGDCSEVQEQLVEVEEIYAAYFAFAAFKKDGAVQQLVDVEKIYANTDAFAALKKDGTKQLVDVETIYATERAFAAVKKDRTVVCWGSERDGGDCSAVQQQRVDVETIHATRAAFAAVLRNGSVVCWGDARFGGDCSTVQQLEKVAVIEAAMTCFFVTKADGSGAREWHLLDDVCGTEFSLDGCGAKAQALFSRVRESRPLDPDSQP</sequence>
<accession>A0ABN9UAF7</accession>
<feature type="compositionally biased region" description="Low complexity" evidence="1">
    <location>
        <begin position="15"/>
        <end position="29"/>
    </location>
</feature>
<dbReference type="SUPFAM" id="SSF50985">
    <property type="entry name" value="RCC1/BLIP-II"/>
    <property type="match status" value="1"/>
</dbReference>
<dbReference type="PANTHER" id="PTHR45982:SF1">
    <property type="entry name" value="REGULATOR OF CHROMOSOME CONDENSATION"/>
    <property type="match status" value="1"/>
</dbReference>
<organism evidence="2 3">
    <name type="scientific">Prorocentrum cordatum</name>
    <dbReference type="NCBI Taxonomy" id="2364126"/>
    <lineage>
        <taxon>Eukaryota</taxon>
        <taxon>Sar</taxon>
        <taxon>Alveolata</taxon>
        <taxon>Dinophyceae</taxon>
        <taxon>Prorocentrales</taxon>
        <taxon>Prorocentraceae</taxon>
        <taxon>Prorocentrum</taxon>
    </lineage>
</organism>
<evidence type="ECO:0000256" key="1">
    <source>
        <dbReference type="SAM" id="MobiDB-lite"/>
    </source>
</evidence>
<reference evidence="2" key="1">
    <citation type="submission" date="2023-10" db="EMBL/GenBank/DDBJ databases">
        <authorList>
            <person name="Chen Y."/>
            <person name="Shah S."/>
            <person name="Dougan E. K."/>
            <person name="Thang M."/>
            <person name="Chan C."/>
        </authorList>
    </citation>
    <scope>NUCLEOTIDE SEQUENCE [LARGE SCALE GENOMIC DNA]</scope>
</reference>
<protein>
    <submittedName>
        <fullName evidence="2">Uncharacterized protein</fullName>
    </submittedName>
</protein>
<comment type="caution">
    <text evidence="2">The sequence shown here is derived from an EMBL/GenBank/DDBJ whole genome shotgun (WGS) entry which is preliminary data.</text>
</comment>
<proteinExistence type="predicted"/>
<evidence type="ECO:0000313" key="3">
    <source>
        <dbReference type="Proteomes" id="UP001189429"/>
    </source>
</evidence>
<gene>
    <name evidence="2" type="ORF">PCOR1329_LOCUS46730</name>
</gene>
<dbReference type="Proteomes" id="UP001189429">
    <property type="component" value="Unassembled WGS sequence"/>
</dbReference>
<keyword evidence="3" id="KW-1185">Reference proteome</keyword>
<dbReference type="Gene3D" id="2.130.10.30">
    <property type="entry name" value="Regulator of chromosome condensation 1/beta-lactamase-inhibitor protein II"/>
    <property type="match status" value="3"/>
</dbReference>
<dbReference type="InterPro" id="IPR051553">
    <property type="entry name" value="Ran_GTPase-activating"/>
</dbReference>
<dbReference type="PANTHER" id="PTHR45982">
    <property type="entry name" value="REGULATOR OF CHROMOSOME CONDENSATION"/>
    <property type="match status" value="1"/>
</dbReference>